<comment type="caution">
    <text evidence="6">The sequence shown here is derived from an EMBL/GenBank/DDBJ whole genome shotgun (WGS) entry which is preliminary data.</text>
</comment>
<sequence length="272" mass="28219">MLDSLRWQPGCLPGTAVPVWRLRPAASEPDISAPDESETAASASGASWPDASSLAAPELALASSQAIGDWAAAQAFVLSRDERARAARLATASLTRRWEAAHVLLRWTIAAHLNASPGELSFTRTTAGKPVLGGPFTGSATFSLAHSGEWIVIAVMRGRHCEIGVDAELLVAPSTAVELGSAFTPAEQAELSRLRGSAFARAATRLWTRKEAYLKALGTGLLRDPSRDCIGTRPVPRIPAGAPAGTVIADLPILPGSSALAALCVTGRSAGS</sequence>
<dbReference type="RefSeq" id="WP_376841714.1">
    <property type="nucleotide sequence ID" value="NZ_JBHMAU010000129.1"/>
</dbReference>
<dbReference type="Pfam" id="PF22624">
    <property type="entry name" value="AASDHPPT_N"/>
    <property type="match status" value="1"/>
</dbReference>
<feature type="compositionally biased region" description="Low complexity" evidence="3">
    <location>
        <begin position="39"/>
        <end position="49"/>
    </location>
</feature>
<accession>A0ABV5X5L9</accession>
<evidence type="ECO:0000313" key="6">
    <source>
        <dbReference type="EMBL" id="MFB9777732.1"/>
    </source>
</evidence>
<gene>
    <name evidence="6" type="ORF">ACFFN1_15250</name>
</gene>
<keyword evidence="2 6" id="KW-0808">Transferase</keyword>
<evidence type="ECO:0000313" key="7">
    <source>
        <dbReference type="Proteomes" id="UP001589707"/>
    </source>
</evidence>
<comment type="similarity">
    <text evidence="1">Belongs to the P-Pant transferase superfamily. Gsp/Sfp/HetI/AcpT family.</text>
</comment>
<dbReference type="EMBL" id="JBHMAU010000129">
    <property type="protein sequence ID" value="MFB9777732.1"/>
    <property type="molecule type" value="Genomic_DNA"/>
</dbReference>
<dbReference type="InterPro" id="IPR055066">
    <property type="entry name" value="AASDHPPT_N"/>
</dbReference>
<organism evidence="6 7">
    <name type="scientific">Brevibacterium otitidis</name>
    <dbReference type="NCBI Taxonomy" id="53364"/>
    <lineage>
        <taxon>Bacteria</taxon>
        <taxon>Bacillati</taxon>
        <taxon>Actinomycetota</taxon>
        <taxon>Actinomycetes</taxon>
        <taxon>Micrococcales</taxon>
        <taxon>Brevibacteriaceae</taxon>
        <taxon>Brevibacterium</taxon>
    </lineage>
</organism>
<evidence type="ECO:0000256" key="1">
    <source>
        <dbReference type="ARBA" id="ARBA00010990"/>
    </source>
</evidence>
<dbReference type="Gene3D" id="3.90.470.20">
    <property type="entry name" value="4'-phosphopantetheinyl transferase domain"/>
    <property type="match status" value="2"/>
</dbReference>
<dbReference type="Pfam" id="PF01648">
    <property type="entry name" value="ACPS"/>
    <property type="match status" value="1"/>
</dbReference>
<dbReference type="InterPro" id="IPR037143">
    <property type="entry name" value="4-PPantetheinyl_Trfase_dom_sf"/>
</dbReference>
<dbReference type="Proteomes" id="UP001589707">
    <property type="component" value="Unassembled WGS sequence"/>
</dbReference>
<proteinExistence type="inferred from homology"/>
<evidence type="ECO:0000256" key="2">
    <source>
        <dbReference type="ARBA" id="ARBA00022679"/>
    </source>
</evidence>
<keyword evidence="7" id="KW-1185">Reference proteome</keyword>
<dbReference type="SUPFAM" id="SSF56214">
    <property type="entry name" value="4'-phosphopantetheinyl transferase"/>
    <property type="match status" value="2"/>
</dbReference>
<dbReference type="PANTHER" id="PTHR12215">
    <property type="entry name" value="PHOSPHOPANTETHEINE TRANSFERASE"/>
    <property type="match status" value="1"/>
</dbReference>
<reference evidence="6 7" key="1">
    <citation type="submission" date="2024-09" db="EMBL/GenBank/DDBJ databases">
        <authorList>
            <person name="Sun Q."/>
            <person name="Mori K."/>
        </authorList>
    </citation>
    <scope>NUCLEOTIDE SEQUENCE [LARGE SCALE GENOMIC DNA]</scope>
    <source>
        <strain evidence="6 7">JCM 11683</strain>
    </source>
</reference>
<dbReference type="PANTHER" id="PTHR12215:SF10">
    <property type="entry name" value="L-AMINOADIPATE-SEMIALDEHYDE DEHYDROGENASE-PHOSPHOPANTETHEINYL TRANSFERASE"/>
    <property type="match status" value="1"/>
</dbReference>
<evidence type="ECO:0000259" key="4">
    <source>
        <dbReference type="Pfam" id="PF01648"/>
    </source>
</evidence>
<feature type="region of interest" description="Disordered" evidence="3">
    <location>
        <begin position="28"/>
        <end position="49"/>
    </location>
</feature>
<feature type="domain" description="4'-phosphopantetheinyl transferase N-terminal" evidence="5">
    <location>
        <begin position="70"/>
        <end position="154"/>
    </location>
</feature>
<dbReference type="InterPro" id="IPR050559">
    <property type="entry name" value="P-Pant_transferase_sf"/>
</dbReference>
<dbReference type="InterPro" id="IPR008278">
    <property type="entry name" value="4-PPantetheinyl_Trfase_dom"/>
</dbReference>
<feature type="domain" description="4'-phosphopantetheinyl transferase" evidence="4">
    <location>
        <begin position="163"/>
        <end position="226"/>
    </location>
</feature>
<evidence type="ECO:0000259" key="5">
    <source>
        <dbReference type="Pfam" id="PF22624"/>
    </source>
</evidence>
<evidence type="ECO:0000256" key="3">
    <source>
        <dbReference type="SAM" id="MobiDB-lite"/>
    </source>
</evidence>
<protein>
    <submittedName>
        <fullName evidence="6">4'-phosphopantetheinyl transferase family protein</fullName>
    </submittedName>
</protein>
<name>A0ABV5X5L9_9MICO</name>
<dbReference type="GO" id="GO:0016740">
    <property type="term" value="F:transferase activity"/>
    <property type="evidence" value="ECO:0007669"/>
    <property type="project" value="UniProtKB-KW"/>
</dbReference>